<dbReference type="Proteomes" id="UP001055125">
    <property type="component" value="Unassembled WGS sequence"/>
</dbReference>
<comment type="caution">
    <text evidence="1">The sequence shown here is derived from an EMBL/GenBank/DDBJ whole genome shotgun (WGS) entry which is preliminary data.</text>
</comment>
<reference evidence="1" key="1">
    <citation type="journal article" date="2021" name="Front. Microbiol.">
        <title>Comprehensive Comparative Genomics and Phenotyping of Methylobacterium Species.</title>
        <authorList>
            <person name="Alessa O."/>
            <person name="Ogura Y."/>
            <person name="Fujitani Y."/>
            <person name="Takami H."/>
            <person name="Hayashi T."/>
            <person name="Sahin N."/>
            <person name="Tani A."/>
        </authorList>
    </citation>
    <scope>NUCLEOTIDE SEQUENCE</scope>
    <source>
        <strain evidence="1">DSM 19015</strain>
    </source>
</reference>
<dbReference type="RefSeq" id="WP_238245379.1">
    <property type="nucleotide sequence ID" value="NZ_BPQP01000057.1"/>
</dbReference>
<organism evidence="1 2">
    <name type="scientific">Methylobacterium iners</name>
    <dbReference type="NCBI Taxonomy" id="418707"/>
    <lineage>
        <taxon>Bacteria</taxon>
        <taxon>Pseudomonadati</taxon>
        <taxon>Pseudomonadota</taxon>
        <taxon>Alphaproteobacteria</taxon>
        <taxon>Hyphomicrobiales</taxon>
        <taxon>Methylobacteriaceae</taxon>
        <taxon>Methylobacterium</taxon>
    </lineage>
</organism>
<gene>
    <name evidence="1" type="ORF">OCOJLMKI_3486</name>
</gene>
<name>A0ABQ4RZZ5_9HYPH</name>
<protein>
    <submittedName>
        <fullName evidence="1">Uncharacterized protein</fullName>
    </submittedName>
</protein>
<proteinExistence type="predicted"/>
<accession>A0ABQ4RZZ5</accession>
<dbReference type="EMBL" id="BPQP01000057">
    <property type="protein sequence ID" value="GJD96266.1"/>
    <property type="molecule type" value="Genomic_DNA"/>
</dbReference>
<evidence type="ECO:0000313" key="1">
    <source>
        <dbReference type="EMBL" id="GJD96266.1"/>
    </source>
</evidence>
<keyword evidence="2" id="KW-1185">Reference proteome</keyword>
<reference evidence="1" key="2">
    <citation type="submission" date="2021-08" db="EMBL/GenBank/DDBJ databases">
        <authorList>
            <person name="Tani A."/>
            <person name="Ola A."/>
            <person name="Ogura Y."/>
            <person name="Katsura K."/>
            <person name="Hayashi T."/>
        </authorList>
    </citation>
    <scope>NUCLEOTIDE SEQUENCE</scope>
    <source>
        <strain evidence="1">DSM 19015</strain>
    </source>
</reference>
<evidence type="ECO:0000313" key="2">
    <source>
        <dbReference type="Proteomes" id="UP001055125"/>
    </source>
</evidence>
<sequence length="92" mass="10193">MAVQRIRLMTAPGSPLPTLKRKLGVLNVGMYCHPCGEFFAFGVEVPETSEFEFAADGPLLVHCPFCKAEEKRSVGDIERVVLTEGRKRRTGL</sequence>